<dbReference type="InterPro" id="IPR050469">
    <property type="entry name" value="Diguanylate_Cyclase"/>
</dbReference>
<dbReference type="SUPFAM" id="SSF52172">
    <property type="entry name" value="CheY-like"/>
    <property type="match status" value="1"/>
</dbReference>
<dbReference type="InterPro" id="IPR011006">
    <property type="entry name" value="CheY-like_superfamily"/>
</dbReference>
<dbReference type="InterPro" id="IPR043128">
    <property type="entry name" value="Rev_trsase/Diguanyl_cyclase"/>
</dbReference>
<feature type="domain" description="Response regulatory" evidence="4">
    <location>
        <begin position="4"/>
        <end position="120"/>
    </location>
</feature>
<dbReference type="SMART" id="SM00267">
    <property type="entry name" value="GGDEF"/>
    <property type="match status" value="1"/>
</dbReference>
<feature type="domain" description="GGDEF" evidence="5">
    <location>
        <begin position="163"/>
        <end position="297"/>
    </location>
</feature>
<dbReference type="Gene3D" id="3.40.50.2300">
    <property type="match status" value="1"/>
</dbReference>
<name>A0ABQ5N8K9_9CLOT</name>
<dbReference type="Proteomes" id="UP001208567">
    <property type="component" value="Unassembled WGS sequence"/>
</dbReference>
<keyword evidence="7" id="KW-1185">Reference proteome</keyword>
<dbReference type="CDD" id="cd01949">
    <property type="entry name" value="GGDEF"/>
    <property type="match status" value="1"/>
</dbReference>
<proteinExistence type="predicted"/>
<evidence type="ECO:0000256" key="2">
    <source>
        <dbReference type="ARBA" id="ARBA00024867"/>
    </source>
</evidence>
<comment type="caution">
    <text evidence="6">The sequence shown here is derived from an EMBL/GenBank/DDBJ whole genome shotgun (WGS) entry which is preliminary data.</text>
</comment>
<evidence type="ECO:0000313" key="7">
    <source>
        <dbReference type="Proteomes" id="UP001208567"/>
    </source>
</evidence>
<organism evidence="6 7">
    <name type="scientific">Clostridium omnivorum</name>
    <dbReference type="NCBI Taxonomy" id="1604902"/>
    <lineage>
        <taxon>Bacteria</taxon>
        <taxon>Bacillati</taxon>
        <taxon>Bacillota</taxon>
        <taxon>Clostridia</taxon>
        <taxon>Eubacteriales</taxon>
        <taxon>Clostridiaceae</taxon>
        <taxon>Clostridium</taxon>
    </lineage>
</organism>
<dbReference type="InterPro" id="IPR001789">
    <property type="entry name" value="Sig_transdc_resp-reg_receiver"/>
</dbReference>
<dbReference type="PANTHER" id="PTHR45138:SF9">
    <property type="entry name" value="DIGUANYLATE CYCLASE DGCM-RELATED"/>
    <property type="match status" value="1"/>
</dbReference>
<gene>
    <name evidence="6" type="ORF">bsdE14_29020</name>
</gene>
<dbReference type="SUPFAM" id="SSF55073">
    <property type="entry name" value="Nucleotide cyclase"/>
    <property type="match status" value="1"/>
</dbReference>
<keyword evidence="3" id="KW-0597">Phosphoprotein</keyword>
<dbReference type="PANTHER" id="PTHR45138">
    <property type="entry name" value="REGULATORY COMPONENTS OF SENSORY TRANSDUCTION SYSTEM"/>
    <property type="match status" value="1"/>
</dbReference>
<accession>A0ABQ5N8K9</accession>
<dbReference type="EMBL" id="BRXR01000001">
    <property type="protein sequence ID" value="GLC31492.1"/>
    <property type="molecule type" value="Genomic_DNA"/>
</dbReference>
<evidence type="ECO:0000259" key="4">
    <source>
        <dbReference type="PROSITE" id="PS50110"/>
    </source>
</evidence>
<dbReference type="Pfam" id="PF00072">
    <property type="entry name" value="Response_reg"/>
    <property type="match status" value="1"/>
</dbReference>
<dbReference type="NCBIfam" id="TIGR00254">
    <property type="entry name" value="GGDEF"/>
    <property type="match status" value="1"/>
</dbReference>
<dbReference type="RefSeq" id="WP_264850805.1">
    <property type="nucleotide sequence ID" value="NZ_BRXR01000001.1"/>
</dbReference>
<evidence type="ECO:0000313" key="6">
    <source>
        <dbReference type="EMBL" id="GLC31492.1"/>
    </source>
</evidence>
<dbReference type="PROSITE" id="PS50110">
    <property type="entry name" value="RESPONSE_REGULATORY"/>
    <property type="match status" value="1"/>
</dbReference>
<evidence type="ECO:0000256" key="1">
    <source>
        <dbReference type="ARBA" id="ARBA00018672"/>
    </source>
</evidence>
<evidence type="ECO:0000259" key="5">
    <source>
        <dbReference type="PROSITE" id="PS50887"/>
    </source>
</evidence>
<evidence type="ECO:0000256" key="3">
    <source>
        <dbReference type="PROSITE-ProRule" id="PRU00169"/>
    </source>
</evidence>
<dbReference type="PROSITE" id="PS50887">
    <property type="entry name" value="GGDEF"/>
    <property type="match status" value="1"/>
</dbReference>
<comment type="function">
    <text evidence="2">May play the central regulatory role in sporulation. It may be an element of the effector pathway responsible for the activation of sporulation genes in response to nutritional stress. Spo0A may act in concert with spo0H (a sigma factor) to control the expression of some genes that are critical to the sporulation process.</text>
</comment>
<dbReference type="SMART" id="SM00448">
    <property type="entry name" value="REC"/>
    <property type="match status" value="1"/>
</dbReference>
<dbReference type="Pfam" id="PF00990">
    <property type="entry name" value="GGDEF"/>
    <property type="match status" value="1"/>
</dbReference>
<dbReference type="Gene3D" id="3.30.70.270">
    <property type="match status" value="1"/>
</dbReference>
<reference evidence="6 7" key="1">
    <citation type="journal article" date="2024" name="Int. J. Syst. Evol. Microbiol.">
        <title>Clostridium omnivorum sp. nov., isolated from anoxic soil under the treatment of reductive soil disinfestation.</title>
        <authorList>
            <person name="Ueki A."/>
            <person name="Tonouchi A."/>
            <person name="Kaku N."/>
            <person name="Honma S."/>
            <person name="Ueki K."/>
        </authorList>
    </citation>
    <scope>NUCLEOTIDE SEQUENCE [LARGE SCALE GENOMIC DNA]</scope>
    <source>
        <strain evidence="6 7">E14</strain>
    </source>
</reference>
<dbReference type="InterPro" id="IPR000160">
    <property type="entry name" value="GGDEF_dom"/>
</dbReference>
<feature type="modified residue" description="4-aspartylphosphate" evidence="3">
    <location>
        <position position="53"/>
    </location>
</feature>
<protein>
    <recommendedName>
        <fullName evidence="1">Stage 0 sporulation protein A homolog</fullName>
    </recommendedName>
</protein>
<dbReference type="InterPro" id="IPR029787">
    <property type="entry name" value="Nucleotide_cyclase"/>
</dbReference>
<sequence>MGIKVLIVDDNRVNLRLLQEILEDEGFVTQCINESTKVIEAAIIFKPDIILLDIMMPVLDGFEVCKLIKQNSELYNIPVIMITAKTESTDLKRALELGAFDYIKKPVDEIEVVARIYSAYNYKTINDKLREMAIRDGLTGLYNHTFLLELFQVELDKAKRINSNIAFLMIDIDYFKSINDTYGHMMGDVVIREISALLTDTVRTGDIIGRYGGEEFSIVLTEVTNEQALDICDRIRKNVEQHVFEVNGNSIKVTVSIGVCLKKSQSTASKNDIIKIADIALYEAKKSGRNKCEMTII</sequence>